<proteinExistence type="predicted"/>
<evidence type="ECO:0000256" key="1">
    <source>
        <dbReference type="SAM" id="MobiDB-lite"/>
    </source>
</evidence>
<name>A0A6A3ELM1_9STRA</name>
<reference evidence="7 8" key="1">
    <citation type="submission" date="2018-08" db="EMBL/GenBank/DDBJ databases">
        <title>Genomic investigation of the strawberry pathogen Phytophthora fragariae indicates pathogenicity is determined by transcriptional variation in three key races.</title>
        <authorList>
            <person name="Adams T.M."/>
            <person name="Armitage A.D."/>
            <person name="Sobczyk M.K."/>
            <person name="Bates H.J."/>
            <person name="Dunwell J.M."/>
            <person name="Nellist C.F."/>
            <person name="Harrison R.J."/>
        </authorList>
    </citation>
    <scope>NUCLEOTIDE SEQUENCE [LARGE SCALE GENOMIC DNA]</scope>
    <source>
        <strain evidence="6 9">A4</strain>
        <strain evidence="5 8">NOV-27</strain>
        <strain evidence="4 10">NOV-5</strain>
        <strain evidence="3 11">NOV-71</strain>
        <strain evidence="2 7">NOV-9</strain>
    </source>
</reference>
<dbReference type="Proteomes" id="UP000440732">
    <property type="component" value="Unassembled WGS sequence"/>
</dbReference>
<evidence type="ECO:0000313" key="3">
    <source>
        <dbReference type="EMBL" id="KAE9099373.1"/>
    </source>
</evidence>
<evidence type="ECO:0000313" key="6">
    <source>
        <dbReference type="EMBL" id="KAE9300544.1"/>
    </source>
</evidence>
<dbReference type="Proteomes" id="UP000437068">
    <property type="component" value="Unassembled WGS sequence"/>
</dbReference>
<protein>
    <submittedName>
        <fullName evidence="2">Uncharacterized protein</fullName>
    </submittedName>
</protein>
<feature type="region of interest" description="Disordered" evidence="1">
    <location>
        <begin position="102"/>
        <end position="218"/>
    </location>
</feature>
<evidence type="ECO:0000313" key="8">
    <source>
        <dbReference type="Proteomes" id="UP000433483"/>
    </source>
</evidence>
<dbReference type="OrthoDB" id="129179at2759"/>
<dbReference type="EMBL" id="QXGA01000923">
    <property type="protein sequence ID" value="KAE9135501.1"/>
    <property type="molecule type" value="Genomic_DNA"/>
</dbReference>
<organism evidence="2 7">
    <name type="scientific">Phytophthora fragariae</name>
    <dbReference type="NCBI Taxonomy" id="53985"/>
    <lineage>
        <taxon>Eukaryota</taxon>
        <taxon>Sar</taxon>
        <taxon>Stramenopiles</taxon>
        <taxon>Oomycota</taxon>
        <taxon>Peronosporomycetes</taxon>
        <taxon>Peronosporales</taxon>
        <taxon>Peronosporaceae</taxon>
        <taxon>Phytophthora</taxon>
    </lineage>
</organism>
<feature type="compositionally biased region" description="Polar residues" evidence="1">
    <location>
        <begin position="198"/>
        <end position="218"/>
    </location>
</feature>
<dbReference type="Proteomes" id="UP000429523">
    <property type="component" value="Unassembled WGS sequence"/>
</dbReference>
<sequence length="381" mass="41873">MRVHNAVWAFAESFGNDWARDYARERKTMSEPDRKKKDTKWLVGHGGKRLRDLWFGVPVGKRQLLMEITPDSSFPVDTDGVCDERQKNRTVSLPIQRPAKPRFTKATTRSPTFKCNGSASTSKKAAKSRAKKVAASSQAATRSLTIKLNRSADTSTMASKSRAKKVTGSSLTFKRTSSESMSKALSKLRGEKAPSKQRGGNVTTENSSTYRTNSASTTVDNGSAATVLQNKLVIMRSARSNYHRIASDEHMLKLQTAYDHGNMSGVVDAMVRSVEHAIQLARSQDRTSTVEETYRVVCTRVSDVLRPALSMTRFEPDFQSDPPPSPEFAASRLAKALKGYQSSVESVHDECRAQGVVADPDRAILKVSHGLFGKADGIPSL</sequence>
<feature type="compositionally biased region" description="Polar residues" evidence="1">
    <location>
        <begin position="141"/>
        <end position="159"/>
    </location>
</feature>
<dbReference type="EMBL" id="QXFZ01000997">
    <property type="protein sequence ID" value="KAE9099373.1"/>
    <property type="molecule type" value="Genomic_DNA"/>
</dbReference>
<dbReference type="EMBL" id="QXGB01000958">
    <property type="protein sequence ID" value="KAE9200222.1"/>
    <property type="molecule type" value="Genomic_DNA"/>
</dbReference>
<dbReference type="Proteomes" id="UP000441208">
    <property type="component" value="Unassembled WGS sequence"/>
</dbReference>
<dbReference type="EMBL" id="QXGF01001031">
    <property type="protein sequence ID" value="KAE8933257.1"/>
    <property type="molecule type" value="Genomic_DNA"/>
</dbReference>
<evidence type="ECO:0000313" key="2">
    <source>
        <dbReference type="EMBL" id="KAE8933257.1"/>
    </source>
</evidence>
<gene>
    <name evidence="6" type="ORF">PF001_g14892</name>
    <name evidence="5" type="ORF">PF005_g15432</name>
    <name evidence="4" type="ORF">PF006_g14588</name>
    <name evidence="3" type="ORF">PF007_g15901</name>
    <name evidence="2" type="ORF">PF009_g16725</name>
</gene>
<feature type="compositionally biased region" description="Polar residues" evidence="1">
    <location>
        <begin position="105"/>
        <end position="117"/>
    </location>
</feature>
<comment type="caution">
    <text evidence="2">The sequence shown here is derived from an EMBL/GenBank/DDBJ whole genome shotgun (WGS) entry which is preliminary data.</text>
</comment>
<evidence type="ECO:0000313" key="9">
    <source>
        <dbReference type="Proteomes" id="UP000437068"/>
    </source>
</evidence>
<accession>A0A6A3ELM1</accession>
<evidence type="ECO:0000313" key="10">
    <source>
        <dbReference type="Proteomes" id="UP000440732"/>
    </source>
</evidence>
<dbReference type="Proteomes" id="UP000433483">
    <property type="component" value="Unassembled WGS sequence"/>
</dbReference>
<dbReference type="AlphaFoldDB" id="A0A6A3ELM1"/>
<evidence type="ECO:0000313" key="7">
    <source>
        <dbReference type="Proteomes" id="UP000429523"/>
    </source>
</evidence>
<evidence type="ECO:0000313" key="4">
    <source>
        <dbReference type="EMBL" id="KAE9135501.1"/>
    </source>
</evidence>
<dbReference type="EMBL" id="QXGE01000944">
    <property type="protein sequence ID" value="KAE9300544.1"/>
    <property type="molecule type" value="Genomic_DNA"/>
</dbReference>
<keyword evidence="8" id="KW-1185">Reference proteome</keyword>
<evidence type="ECO:0000313" key="5">
    <source>
        <dbReference type="EMBL" id="KAE9200222.1"/>
    </source>
</evidence>
<evidence type="ECO:0000313" key="11">
    <source>
        <dbReference type="Proteomes" id="UP000441208"/>
    </source>
</evidence>
<feature type="compositionally biased region" description="Polar residues" evidence="1">
    <location>
        <begin position="167"/>
        <end position="183"/>
    </location>
</feature>